<dbReference type="AlphaFoldDB" id="A0A3P6PEW4"/>
<sequence length="248" mass="27616">MDHNDELGNSVLYTAVEIKVETFENKSLLAFTCLHDTISLVRNTLDTLCSQLFLSNYLLAFAETEDGGVCKEIISHPALFQLLHNEETEKTESLLDASLRSAGAGDTASHSAFLLKNLFLQNAHLAAGCIYGEKIPASWVRYEIFLQVCTTLGKNDGIDFAQIRTLSDQLGVSEEVNEKLANDLNYVLLLNALLRILMKWRTLKEASVGELVEAFRKINQYSIATQIIEQLPVFILRDDGCGTEQQAN</sequence>
<reference evidence="2 3" key="1">
    <citation type="submission" date="2018-11" db="EMBL/GenBank/DDBJ databases">
        <authorList>
            <consortium name="Pathogen Informatics"/>
        </authorList>
    </citation>
    <scope>NUCLEOTIDE SEQUENCE [LARGE SCALE GENOMIC DNA]</scope>
</reference>
<proteinExistence type="predicted"/>
<dbReference type="EMBL" id="UYRU01000531">
    <property type="protein sequence ID" value="VDK30310.1"/>
    <property type="molecule type" value="Genomic_DNA"/>
</dbReference>
<evidence type="ECO:0000313" key="2">
    <source>
        <dbReference type="EMBL" id="VDK30310.1"/>
    </source>
</evidence>
<gene>
    <name evidence="2" type="ORF">DILT_LOCUS142</name>
</gene>
<dbReference type="Proteomes" id="UP000281553">
    <property type="component" value="Unassembled WGS sequence"/>
</dbReference>
<name>A0A3P6PEW4_DIBLA</name>
<dbReference type="InterPro" id="IPR000488">
    <property type="entry name" value="Death_dom"/>
</dbReference>
<dbReference type="PROSITE" id="PS50017">
    <property type="entry name" value="DEATH_DOMAIN"/>
    <property type="match status" value="1"/>
</dbReference>
<evidence type="ECO:0000259" key="1">
    <source>
        <dbReference type="PROSITE" id="PS50017"/>
    </source>
</evidence>
<dbReference type="GO" id="GO:0007165">
    <property type="term" value="P:signal transduction"/>
    <property type="evidence" value="ECO:0007669"/>
    <property type="project" value="InterPro"/>
</dbReference>
<dbReference type="OrthoDB" id="6267805at2759"/>
<accession>A0A3P6PEW4</accession>
<evidence type="ECO:0000313" key="3">
    <source>
        <dbReference type="Proteomes" id="UP000281553"/>
    </source>
</evidence>
<dbReference type="Gene3D" id="1.10.533.10">
    <property type="entry name" value="Death Domain, Fas"/>
    <property type="match status" value="1"/>
</dbReference>
<dbReference type="InterPro" id="IPR011029">
    <property type="entry name" value="DEATH-like_dom_sf"/>
</dbReference>
<feature type="domain" description="Death" evidence="1">
    <location>
        <begin position="164"/>
        <end position="231"/>
    </location>
</feature>
<protein>
    <recommendedName>
        <fullName evidence="1">Death domain-containing protein</fullName>
    </recommendedName>
</protein>
<organism evidence="2 3">
    <name type="scientific">Dibothriocephalus latus</name>
    <name type="common">Fish tapeworm</name>
    <name type="synonym">Diphyllobothrium latum</name>
    <dbReference type="NCBI Taxonomy" id="60516"/>
    <lineage>
        <taxon>Eukaryota</taxon>
        <taxon>Metazoa</taxon>
        <taxon>Spiralia</taxon>
        <taxon>Lophotrochozoa</taxon>
        <taxon>Platyhelminthes</taxon>
        <taxon>Cestoda</taxon>
        <taxon>Eucestoda</taxon>
        <taxon>Diphyllobothriidea</taxon>
        <taxon>Diphyllobothriidae</taxon>
        <taxon>Dibothriocephalus</taxon>
    </lineage>
</organism>
<keyword evidence="3" id="KW-1185">Reference proteome</keyword>